<keyword evidence="9" id="KW-1185">Reference proteome</keyword>
<dbReference type="Proteomes" id="UP000015453">
    <property type="component" value="Unassembled WGS sequence"/>
</dbReference>
<evidence type="ECO:0000256" key="7">
    <source>
        <dbReference type="SAM" id="SignalP"/>
    </source>
</evidence>
<dbReference type="OrthoDB" id="434519at2759"/>
<dbReference type="AlphaFoldDB" id="S8BVR2"/>
<feature type="transmembrane region" description="Helical" evidence="6">
    <location>
        <begin position="160"/>
        <end position="179"/>
    </location>
</feature>
<keyword evidence="7" id="KW-0732">Signal</keyword>
<keyword evidence="3 6" id="KW-0812">Transmembrane</keyword>
<dbReference type="GO" id="GO:0016020">
    <property type="term" value="C:membrane"/>
    <property type="evidence" value="ECO:0007669"/>
    <property type="project" value="UniProtKB-SubCell"/>
</dbReference>
<keyword evidence="5 6" id="KW-0472">Membrane</keyword>
<organism evidence="8 9">
    <name type="scientific">Genlisea aurea</name>
    <dbReference type="NCBI Taxonomy" id="192259"/>
    <lineage>
        <taxon>Eukaryota</taxon>
        <taxon>Viridiplantae</taxon>
        <taxon>Streptophyta</taxon>
        <taxon>Embryophyta</taxon>
        <taxon>Tracheophyta</taxon>
        <taxon>Spermatophyta</taxon>
        <taxon>Magnoliopsida</taxon>
        <taxon>eudicotyledons</taxon>
        <taxon>Gunneridae</taxon>
        <taxon>Pentapetalae</taxon>
        <taxon>asterids</taxon>
        <taxon>lamiids</taxon>
        <taxon>Lamiales</taxon>
        <taxon>Lentibulariaceae</taxon>
        <taxon>Genlisea</taxon>
    </lineage>
</organism>
<comment type="caution">
    <text evidence="8">The sequence shown here is derived from an EMBL/GenBank/DDBJ whole genome shotgun (WGS) entry which is preliminary data.</text>
</comment>
<comment type="similarity">
    <text evidence="2">Belongs to the 4-toluene sulfonate uptake permease (TSUP) (TC 2.A.102) family.</text>
</comment>
<dbReference type="InterPro" id="IPR002781">
    <property type="entry name" value="TM_pro_TauE-like"/>
</dbReference>
<dbReference type="PANTHER" id="PTHR14255">
    <property type="entry name" value="CEREBLON"/>
    <property type="match status" value="1"/>
</dbReference>
<evidence type="ECO:0008006" key="10">
    <source>
        <dbReference type="Google" id="ProtNLM"/>
    </source>
</evidence>
<evidence type="ECO:0000256" key="5">
    <source>
        <dbReference type="ARBA" id="ARBA00023136"/>
    </source>
</evidence>
<sequence length="231" mass="24960">MMRLRSREFLLILIVWTLAGASIGKRLRRDTGEEIKTTSRLAPPPSFLLNKYLGPNVRFILSAVVSFIAAAVSTAGGLGGGGLFLPILTILAGMDLKTASGYSVLMVTGGMICSVGCQLTVDRTKSAIDFEVALLSEPCMLGGVTVGVICNAVFPDWLTFVIFVAVLSFNTFKTCSTAVKLRKRESRDKNERGIEDEITEIPIAGDSESRRSKPLILAAVWLCFFLMESSA</sequence>
<evidence type="ECO:0000256" key="4">
    <source>
        <dbReference type="ARBA" id="ARBA00022989"/>
    </source>
</evidence>
<keyword evidence="4 6" id="KW-1133">Transmembrane helix</keyword>
<dbReference type="PANTHER" id="PTHR14255:SF3">
    <property type="entry name" value="SULFITE EXPORTER TAUE_SAFE FAMILY PROTEIN 5-RELATED"/>
    <property type="match status" value="1"/>
</dbReference>
<dbReference type="Pfam" id="PF01925">
    <property type="entry name" value="TauE"/>
    <property type="match status" value="1"/>
</dbReference>
<evidence type="ECO:0000313" key="9">
    <source>
        <dbReference type="Proteomes" id="UP000015453"/>
    </source>
</evidence>
<dbReference type="GO" id="GO:0016567">
    <property type="term" value="P:protein ubiquitination"/>
    <property type="evidence" value="ECO:0007669"/>
    <property type="project" value="TreeGrafter"/>
</dbReference>
<dbReference type="EMBL" id="AUSU01009217">
    <property type="protein sequence ID" value="EPS58444.1"/>
    <property type="molecule type" value="Genomic_DNA"/>
</dbReference>
<evidence type="ECO:0000256" key="6">
    <source>
        <dbReference type="SAM" id="Phobius"/>
    </source>
</evidence>
<protein>
    <recommendedName>
        <fullName evidence="10">Sulfite exporter TauE/SafE family protein</fullName>
    </recommendedName>
</protein>
<feature type="signal peptide" evidence="7">
    <location>
        <begin position="1"/>
        <end position="24"/>
    </location>
</feature>
<comment type="subcellular location">
    <subcellularLocation>
        <location evidence="1">Membrane</location>
        <topology evidence="1">Multi-pass membrane protein</topology>
    </subcellularLocation>
</comment>
<proteinExistence type="inferred from homology"/>
<feature type="transmembrane region" description="Helical" evidence="6">
    <location>
        <begin position="102"/>
        <end position="121"/>
    </location>
</feature>
<evidence type="ECO:0000256" key="3">
    <source>
        <dbReference type="ARBA" id="ARBA00022692"/>
    </source>
</evidence>
<feature type="transmembrane region" description="Helical" evidence="6">
    <location>
        <begin position="52"/>
        <end position="71"/>
    </location>
</feature>
<feature type="chain" id="PRO_5004561619" description="Sulfite exporter TauE/SafE family protein" evidence="7">
    <location>
        <begin position="25"/>
        <end position="231"/>
    </location>
</feature>
<dbReference type="GO" id="GO:0031464">
    <property type="term" value="C:Cul4A-RING E3 ubiquitin ligase complex"/>
    <property type="evidence" value="ECO:0007669"/>
    <property type="project" value="TreeGrafter"/>
</dbReference>
<name>S8BVR2_9LAMI</name>
<evidence type="ECO:0000256" key="2">
    <source>
        <dbReference type="ARBA" id="ARBA00009142"/>
    </source>
</evidence>
<gene>
    <name evidence="8" type="ORF">M569_16370</name>
</gene>
<evidence type="ECO:0000256" key="1">
    <source>
        <dbReference type="ARBA" id="ARBA00004141"/>
    </source>
</evidence>
<evidence type="ECO:0000313" key="8">
    <source>
        <dbReference type="EMBL" id="EPS58444.1"/>
    </source>
</evidence>
<reference evidence="8 9" key="1">
    <citation type="journal article" date="2013" name="BMC Genomics">
        <title>The miniature genome of a carnivorous plant Genlisea aurea contains a low number of genes and short non-coding sequences.</title>
        <authorList>
            <person name="Leushkin E.V."/>
            <person name="Sutormin R.A."/>
            <person name="Nabieva E.R."/>
            <person name="Penin A.A."/>
            <person name="Kondrashov A.S."/>
            <person name="Logacheva M.D."/>
        </authorList>
    </citation>
    <scope>NUCLEOTIDE SEQUENCE [LARGE SCALE GENOMIC DNA]</scope>
</reference>
<accession>S8BVR2</accession>